<feature type="compositionally biased region" description="Basic and acidic residues" evidence="1">
    <location>
        <begin position="137"/>
        <end position="151"/>
    </location>
</feature>
<comment type="caution">
    <text evidence="2">The sequence shown here is derived from an EMBL/GenBank/DDBJ whole genome shotgun (WGS) entry which is preliminary data.</text>
</comment>
<evidence type="ECO:0000313" key="7">
    <source>
        <dbReference type="Proteomes" id="UP000435112"/>
    </source>
</evidence>
<accession>A0A6A3IN45</accession>
<evidence type="ECO:0000256" key="1">
    <source>
        <dbReference type="SAM" id="MobiDB-lite"/>
    </source>
</evidence>
<evidence type="ECO:0000313" key="2">
    <source>
        <dbReference type="EMBL" id="KAE8984366.1"/>
    </source>
</evidence>
<feature type="compositionally biased region" description="Basic and acidic residues" evidence="1">
    <location>
        <begin position="263"/>
        <end position="279"/>
    </location>
</feature>
<feature type="region of interest" description="Disordered" evidence="1">
    <location>
        <begin position="120"/>
        <end position="164"/>
    </location>
</feature>
<evidence type="ECO:0000313" key="4">
    <source>
        <dbReference type="EMBL" id="KAE9292277.1"/>
    </source>
</evidence>
<proteinExistence type="predicted"/>
<evidence type="ECO:0000313" key="6">
    <source>
        <dbReference type="Proteomes" id="UP000434957"/>
    </source>
</evidence>
<dbReference type="EMBL" id="QXFU01000850">
    <property type="protein sequence ID" value="KAE9018500.1"/>
    <property type="molecule type" value="Genomic_DNA"/>
</dbReference>
<keyword evidence="6" id="KW-1185">Reference proteome</keyword>
<feature type="compositionally biased region" description="Basic residues" evidence="1">
    <location>
        <begin position="281"/>
        <end position="293"/>
    </location>
</feature>
<gene>
    <name evidence="2" type="ORF">PR001_g23196</name>
    <name evidence="3" type="ORF">PR002_g13079</name>
    <name evidence="4" type="ORF">PR003_g24799</name>
</gene>
<reference evidence="5 7" key="1">
    <citation type="submission" date="2018-09" db="EMBL/GenBank/DDBJ databases">
        <title>Genomic investigation of the strawberry pathogen Phytophthora fragariae indicates pathogenicity is determined by transcriptional variation in three key races.</title>
        <authorList>
            <person name="Adams T.M."/>
            <person name="Armitage A.D."/>
            <person name="Sobczyk M.K."/>
            <person name="Bates H.J."/>
            <person name="Dunwell J.M."/>
            <person name="Nellist C.F."/>
            <person name="Harrison R.J."/>
        </authorList>
    </citation>
    <scope>NUCLEOTIDE SEQUENCE [LARGE SCALE GENOMIC DNA]</scope>
    <source>
        <strain evidence="2 5">SCRP249</strain>
        <strain evidence="3 7">SCRP324</strain>
        <strain evidence="4 6">SCRP333</strain>
    </source>
</reference>
<evidence type="ECO:0000313" key="5">
    <source>
        <dbReference type="Proteomes" id="UP000429607"/>
    </source>
</evidence>
<dbReference type="Proteomes" id="UP000434957">
    <property type="component" value="Unassembled WGS sequence"/>
</dbReference>
<sequence length="293" mass="31677">MFTSRLETWCGCSSLRRQAHHEVGPPVGGPAKIGQSAGFDNWEVVRDDTDEHSIVHCSFLVSSQCPSDSLGTIAERIVAEVELEDENGTLRENDDGAECDAARRHEGGALYEWIHRSGRRPGDSKLGCRSNDGADGGCHREVAERTGRRATDGVTGGAREPAPTSANLILQDATEKLRAPLDGATARSKADETTRVLGVGMSSSRNTAKAALPGISAPAVNDAGGARMSMTVQPKPPCRTEDASGRRMRMWMPKPPKKAGISGDKRPAHEKHAQQDGKLHATNRKHQRRRRHD</sequence>
<evidence type="ECO:0000313" key="3">
    <source>
        <dbReference type="EMBL" id="KAE9018500.1"/>
    </source>
</evidence>
<organism evidence="2 5">
    <name type="scientific">Phytophthora rubi</name>
    <dbReference type="NCBI Taxonomy" id="129364"/>
    <lineage>
        <taxon>Eukaryota</taxon>
        <taxon>Sar</taxon>
        <taxon>Stramenopiles</taxon>
        <taxon>Oomycota</taxon>
        <taxon>Peronosporomycetes</taxon>
        <taxon>Peronosporales</taxon>
        <taxon>Peronosporaceae</taxon>
        <taxon>Phytophthora</taxon>
    </lineage>
</organism>
<dbReference type="EMBL" id="QXFT01002855">
    <property type="protein sequence ID" value="KAE9292277.1"/>
    <property type="molecule type" value="Genomic_DNA"/>
</dbReference>
<name>A0A6A3IN45_9STRA</name>
<dbReference type="Proteomes" id="UP000429607">
    <property type="component" value="Unassembled WGS sequence"/>
</dbReference>
<protein>
    <submittedName>
        <fullName evidence="2">Uncharacterized protein</fullName>
    </submittedName>
</protein>
<dbReference type="EMBL" id="QXFV01002703">
    <property type="protein sequence ID" value="KAE8984366.1"/>
    <property type="molecule type" value="Genomic_DNA"/>
</dbReference>
<dbReference type="AlphaFoldDB" id="A0A6A3IN45"/>
<dbReference type="Proteomes" id="UP000435112">
    <property type="component" value="Unassembled WGS sequence"/>
</dbReference>
<feature type="region of interest" description="Disordered" evidence="1">
    <location>
        <begin position="226"/>
        <end position="293"/>
    </location>
</feature>